<dbReference type="PROSITE" id="PS52016">
    <property type="entry name" value="TONB_DEPENDENT_REC_3"/>
    <property type="match status" value="1"/>
</dbReference>
<proteinExistence type="inferred from homology"/>
<evidence type="ECO:0000256" key="1">
    <source>
        <dbReference type="ARBA" id="ARBA00004571"/>
    </source>
</evidence>
<feature type="domain" description="TonB-dependent receptor plug" evidence="9">
    <location>
        <begin position="122"/>
        <end position="229"/>
    </location>
</feature>
<dbReference type="OrthoDB" id="9768177at2"/>
<evidence type="ECO:0000256" key="3">
    <source>
        <dbReference type="ARBA" id="ARBA00022452"/>
    </source>
</evidence>
<name>A0A4U0PGL8_9SPHI</name>
<dbReference type="FunFam" id="2.170.130.10:FF:000003">
    <property type="entry name" value="SusC/RagA family TonB-linked outer membrane protein"/>
    <property type="match status" value="1"/>
</dbReference>
<dbReference type="Gene3D" id="2.40.170.20">
    <property type="entry name" value="TonB-dependent receptor, beta-barrel domain"/>
    <property type="match status" value="1"/>
</dbReference>
<feature type="chain" id="PRO_5020309259" evidence="8">
    <location>
        <begin position="30"/>
        <end position="1062"/>
    </location>
</feature>
<comment type="subcellular location">
    <subcellularLocation>
        <location evidence="1 7">Cell outer membrane</location>
        <topology evidence="1 7">Multi-pass membrane protein</topology>
    </subcellularLocation>
</comment>
<dbReference type="InterPro" id="IPR023996">
    <property type="entry name" value="TonB-dep_OMP_SusC/RagA"/>
</dbReference>
<dbReference type="NCBIfam" id="TIGR04056">
    <property type="entry name" value="OMP_RagA_SusC"/>
    <property type="match status" value="1"/>
</dbReference>
<evidence type="ECO:0000256" key="4">
    <source>
        <dbReference type="ARBA" id="ARBA00022692"/>
    </source>
</evidence>
<dbReference type="InterPro" id="IPR012910">
    <property type="entry name" value="Plug_dom"/>
</dbReference>
<reference evidence="10 11" key="1">
    <citation type="submission" date="2019-04" db="EMBL/GenBank/DDBJ databases">
        <title>Sphingobacterium olei sp. nov., isolated from oil-contaminated soil.</title>
        <authorList>
            <person name="Liu B."/>
        </authorList>
    </citation>
    <scope>NUCLEOTIDE SEQUENCE [LARGE SCALE GENOMIC DNA]</scope>
    <source>
        <strain evidence="10 11">HAL-9</strain>
    </source>
</reference>
<evidence type="ECO:0000256" key="6">
    <source>
        <dbReference type="ARBA" id="ARBA00023237"/>
    </source>
</evidence>
<dbReference type="InterPro" id="IPR037066">
    <property type="entry name" value="Plug_dom_sf"/>
</dbReference>
<accession>A0A4U0PGL8</accession>
<evidence type="ECO:0000256" key="2">
    <source>
        <dbReference type="ARBA" id="ARBA00022448"/>
    </source>
</evidence>
<evidence type="ECO:0000256" key="7">
    <source>
        <dbReference type="PROSITE-ProRule" id="PRU01360"/>
    </source>
</evidence>
<dbReference type="Proteomes" id="UP000306808">
    <property type="component" value="Unassembled WGS sequence"/>
</dbReference>
<gene>
    <name evidence="10" type="ORF">FAZ15_05250</name>
</gene>
<evidence type="ECO:0000313" key="10">
    <source>
        <dbReference type="EMBL" id="TJZ61924.1"/>
    </source>
</evidence>
<feature type="signal peptide" evidence="8">
    <location>
        <begin position="1"/>
        <end position="29"/>
    </location>
</feature>
<evidence type="ECO:0000256" key="5">
    <source>
        <dbReference type="ARBA" id="ARBA00023136"/>
    </source>
</evidence>
<dbReference type="Pfam" id="PF13715">
    <property type="entry name" value="CarbopepD_reg_2"/>
    <property type="match status" value="1"/>
</dbReference>
<dbReference type="RefSeq" id="WP_136900272.1">
    <property type="nucleotide sequence ID" value="NZ_SUME01000002.1"/>
</dbReference>
<keyword evidence="8" id="KW-0732">Signal</keyword>
<keyword evidence="5 7" id="KW-0472">Membrane</keyword>
<evidence type="ECO:0000256" key="8">
    <source>
        <dbReference type="SAM" id="SignalP"/>
    </source>
</evidence>
<dbReference type="InterPro" id="IPR039426">
    <property type="entry name" value="TonB-dep_rcpt-like"/>
</dbReference>
<dbReference type="InterPro" id="IPR008969">
    <property type="entry name" value="CarboxyPept-like_regulatory"/>
</dbReference>
<keyword evidence="11" id="KW-1185">Reference proteome</keyword>
<evidence type="ECO:0000259" key="9">
    <source>
        <dbReference type="Pfam" id="PF07715"/>
    </source>
</evidence>
<dbReference type="Pfam" id="PF07715">
    <property type="entry name" value="Plug"/>
    <property type="match status" value="1"/>
</dbReference>
<organism evidence="10 11">
    <name type="scientific">Sphingobacterium olei</name>
    <dbReference type="NCBI Taxonomy" id="2571155"/>
    <lineage>
        <taxon>Bacteria</taxon>
        <taxon>Pseudomonadati</taxon>
        <taxon>Bacteroidota</taxon>
        <taxon>Sphingobacteriia</taxon>
        <taxon>Sphingobacteriales</taxon>
        <taxon>Sphingobacteriaceae</taxon>
        <taxon>Sphingobacterium</taxon>
    </lineage>
</organism>
<keyword evidence="3 7" id="KW-1134">Transmembrane beta strand</keyword>
<keyword evidence="4 7" id="KW-0812">Transmembrane</keyword>
<dbReference type="Gene3D" id="2.170.130.10">
    <property type="entry name" value="TonB-dependent receptor, plug domain"/>
    <property type="match status" value="1"/>
</dbReference>
<dbReference type="EMBL" id="SUME01000002">
    <property type="protein sequence ID" value="TJZ61924.1"/>
    <property type="molecule type" value="Genomic_DNA"/>
</dbReference>
<dbReference type="Gene3D" id="2.60.40.1120">
    <property type="entry name" value="Carboxypeptidase-like, regulatory domain"/>
    <property type="match status" value="1"/>
</dbReference>
<comment type="caution">
    <text evidence="10">The sequence shown here is derived from an EMBL/GenBank/DDBJ whole genome shotgun (WGS) entry which is preliminary data.</text>
</comment>
<evidence type="ECO:0000313" key="11">
    <source>
        <dbReference type="Proteomes" id="UP000306808"/>
    </source>
</evidence>
<dbReference type="SUPFAM" id="SSF49464">
    <property type="entry name" value="Carboxypeptidase regulatory domain-like"/>
    <property type="match status" value="1"/>
</dbReference>
<dbReference type="AlphaFoldDB" id="A0A4U0PGL8"/>
<keyword evidence="10" id="KW-0675">Receptor</keyword>
<keyword evidence="2 7" id="KW-0813">Transport</keyword>
<dbReference type="SUPFAM" id="SSF56935">
    <property type="entry name" value="Porins"/>
    <property type="match status" value="1"/>
</dbReference>
<comment type="similarity">
    <text evidence="7">Belongs to the TonB-dependent receptor family.</text>
</comment>
<protein>
    <submittedName>
        <fullName evidence="10">TonB-dependent receptor</fullName>
    </submittedName>
</protein>
<dbReference type="InterPro" id="IPR036942">
    <property type="entry name" value="Beta-barrel_TonB_sf"/>
</dbReference>
<keyword evidence="6 7" id="KW-0998">Cell outer membrane</keyword>
<sequence length="1062" mass="118119">MMNLNFKSSYLFKTCCLFFMLMQVFVVQAQVQVSGTVHGDQNVPISGATVKQRGTTKTVLTDGSGAFRLNVERYPVEIEVTYIGYQTKSLTITNSNAVTVSLDSETSEIDEVVVVAYGTQKRRDVVGSVAQINGDEIKKAPAMNITNTLAGRLPGLVSLQTSGRPGNDDATLYVRGISTYGSNRTPLIIIDGIQRPSFSHLDASEIEAVTILKDAVATSTYGIQASGGVILITTKRGNTGKPRFSYDAALNIGQNTRFPKYLNGPDYMEWFNKAIEVDNDYREQNNIAAIPYLYAPEWIEAVRNGTNTNPLLGDTDWVGMLLANNSKSQHHGLTIDGGTDRVKYFTAIAHLDQDGVIKNTNFKRYNIRSNVETKINDYITVGVNLGLRQEQTNTPGISPDHGAFSSPFDQAVRMLPNVPMYAENGLPITYNANGGYVNPIASVEKSGYQRTRRNVLEGTANLNVKVPGVEGLEARVIASYDVAGREQKSWLTPYETMGLGRDQVTGTFLYMNTLPGITKNTLRQNYSANYRKSFQPAVSYNRTFNEDHSLGALLVYDWSQASSNIFSAGVSNLPITLIQEMDYGSVATDDQIRPTGSSGLVDSRAGYIARLNYGYKGRYLLEAVSRWDASINFAPQYRWEIFPAAGLAWVASEENFVADNFSFLDYLKFKTSVGRSGNDRQGYGSFAYLQTLSQTASPSVVVDGEPVRAVFTNALSNPDLKWETTTTYNVGFESIFLNGKFGFDFEWFYKYTKDILGSPTGLYPMSIGGYYPSIVNIGEFDNRGFDAQLRFNESFGDFKVRLTGNLNWSRNRYLKFAEGDNITSWQSLIGKPLGTKIGFIVDGMVQTWDEARNTPSPSSGVVAPGFFKYRDLNGDGKITRNDDMTYVGRANVPELMYGFNIDLSYKGFDLAALFQGAGLSSVNLAGTYASGVDDNTNYTRTFYGYGNSPYFLVENAWRPDNTDAEFPRLTANRGLFSPHNAHKNSAWERRSDYLRLKSLQLSYTFPKKWMSIASIETLRIHFTGSNLMTWDHLKYLDPEMPNVNNGFYPQQRIYAFGANITF</sequence>
<dbReference type="GO" id="GO:0009279">
    <property type="term" value="C:cell outer membrane"/>
    <property type="evidence" value="ECO:0007669"/>
    <property type="project" value="UniProtKB-SubCell"/>
</dbReference>